<dbReference type="EMBL" id="JAQYXL010000001">
    <property type="protein sequence ID" value="MEN3227426.1"/>
    <property type="molecule type" value="Genomic_DNA"/>
</dbReference>
<accession>A0ABU9Z8E8</accession>
<evidence type="ECO:0000313" key="2">
    <source>
        <dbReference type="Proteomes" id="UP001404845"/>
    </source>
</evidence>
<reference evidence="1 2" key="1">
    <citation type="journal article" date="2023" name="PLoS ONE">
        <title>Complete genome assembly of Hawai'i environmental nontuberculous mycobacteria reveals unexpected co-isolation with methylobacteria.</title>
        <authorList>
            <person name="Hendrix J."/>
            <person name="Epperson L.E."/>
            <person name="Tong E.I."/>
            <person name="Chan Y.L."/>
            <person name="Hasan N.A."/>
            <person name="Dawrs S.N."/>
            <person name="Norton G.J."/>
            <person name="Virdi R."/>
            <person name="Crooks J.L."/>
            <person name="Chan E.D."/>
            <person name="Honda J.R."/>
            <person name="Strong M."/>
        </authorList>
    </citation>
    <scope>NUCLEOTIDE SEQUENCE [LARGE SCALE GENOMIC DNA]</scope>
    <source>
        <strain evidence="1 2">NJH_HI01</strain>
    </source>
</reference>
<proteinExistence type="predicted"/>
<name>A0ABU9Z8E8_9HYPH</name>
<comment type="caution">
    <text evidence="1">The sequence shown here is derived from an EMBL/GenBank/DDBJ whole genome shotgun (WGS) entry which is preliminary data.</text>
</comment>
<dbReference type="RefSeq" id="WP_309236223.1">
    <property type="nucleotide sequence ID" value="NZ_JACHOS010000009.1"/>
</dbReference>
<dbReference type="Proteomes" id="UP001404845">
    <property type="component" value="Unassembled WGS sequence"/>
</dbReference>
<keyword evidence="2" id="KW-1185">Reference proteome</keyword>
<organism evidence="1 2">
    <name type="scientific">Methylorubrum rhodesianum</name>
    <dbReference type="NCBI Taxonomy" id="29427"/>
    <lineage>
        <taxon>Bacteria</taxon>
        <taxon>Pseudomonadati</taxon>
        <taxon>Pseudomonadota</taxon>
        <taxon>Alphaproteobacteria</taxon>
        <taxon>Hyphomicrobiales</taxon>
        <taxon>Methylobacteriaceae</taxon>
        <taxon>Methylorubrum</taxon>
    </lineage>
</organism>
<protein>
    <submittedName>
        <fullName evidence="1">Uncharacterized protein</fullName>
    </submittedName>
</protein>
<sequence>MVGGLGPKGCLMGAVSLGNLAAARLSDADARNNGARETVST</sequence>
<gene>
    <name evidence="1" type="ORF">PUR21_07215</name>
</gene>
<evidence type="ECO:0000313" key="1">
    <source>
        <dbReference type="EMBL" id="MEN3227426.1"/>
    </source>
</evidence>